<proteinExistence type="predicted"/>
<dbReference type="EMBL" id="FZOC01000007">
    <property type="protein sequence ID" value="SNS16427.1"/>
    <property type="molecule type" value="Genomic_DNA"/>
</dbReference>
<protein>
    <recommendedName>
        <fullName evidence="3">Phage tail sheath protein FI</fullName>
    </recommendedName>
</protein>
<evidence type="ECO:0008006" key="3">
    <source>
        <dbReference type="Google" id="ProtNLM"/>
    </source>
</evidence>
<reference evidence="1 2" key="1">
    <citation type="submission" date="2017-06" db="EMBL/GenBank/DDBJ databases">
        <authorList>
            <person name="Kim H.J."/>
            <person name="Triplett B.A."/>
        </authorList>
    </citation>
    <scope>NUCLEOTIDE SEQUENCE [LARGE SCALE GENOMIC DNA]</scope>
    <source>
        <strain evidence="1 2">DSM 13116</strain>
    </source>
</reference>
<dbReference type="RefSeq" id="WP_089275199.1">
    <property type="nucleotide sequence ID" value="NZ_FZOC01000007.1"/>
</dbReference>
<dbReference type="PANTHER" id="PTHR35861:SF2">
    <property type="entry name" value="FELS-2 PROPHAGE PROTEIN"/>
    <property type="match status" value="1"/>
</dbReference>
<dbReference type="OrthoDB" id="9767864at2"/>
<dbReference type="Proteomes" id="UP000198324">
    <property type="component" value="Unassembled WGS sequence"/>
</dbReference>
<name>A0A239C872_9BACT</name>
<evidence type="ECO:0000313" key="2">
    <source>
        <dbReference type="Proteomes" id="UP000198324"/>
    </source>
</evidence>
<sequence>MPLNYRHGVSVSEVPTSVVAPARIDVSLPVVVGIAPVHKLPIGVSRLVNEPKIVFSYQEFVELFGWDDDLPTYGLCDVAKVYLSLYGMSPIVFINVFDPAVHKTGETPDPAKVTAADIIGGVDATTLKRTGLELVAEVFPRFRLVPGQILCPGFSSDPAVAVVMGAKCKLVSGHFTCSGIIDVPASVSRYTDVPAWINDNNLTDSGLSIFYGSPVLGTEIHRGSSHLAGGIAARDVKSGGVPFWSPSNSRLLCNSLVHGGKELHLDPGQAAYLESQGIVTGLNFIGGMKIWGNRTAAYPGVTDVKDTFIPVRRMFNWIGNTLILTAWQLVDWPVRRRTIETVCDTFNCWLNGLTSCEYLLGGRVAFLESENPTLDLLDGIIRFHVYASPPPPARSLEFIMEYDVKYLSALFGSSN</sequence>
<gene>
    <name evidence="1" type="ORF">SAMN04488503_3009</name>
</gene>
<organism evidence="1 2">
    <name type="scientific">Humidesulfovibrio mexicanus</name>
    <dbReference type="NCBI Taxonomy" id="147047"/>
    <lineage>
        <taxon>Bacteria</taxon>
        <taxon>Pseudomonadati</taxon>
        <taxon>Thermodesulfobacteriota</taxon>
        <taxon>Desulfovibrionia</taxon>
        <taxon>Desulfovibrionales</taxon>
        <taxon>Desulfovibrionaceae</taxon>
        <taxon>Humidesulfovibrio</taxon>
    </lineage>
</organism>
<dbReference type="PANTHER" id="PTHR35861">
    <property type="match status" value="1"/>
</dbReference>
<dbReference type="InterPro" id="IPR052042">
    <property type="entry name" value="Tail_sheath_structural"/>
</dbReference>
<accession>A0A239C872</accession>
<dbReference type="AlphaFoldDB" id="A0A239C872"/>
<evidence type="ECO:0000313" key="1">
    <source>
        <dbReference type="EMBL" id="SNS16427.1"/>
    </source>
</evidence>
<keyword evidence="2" id="KW-1185">Reference proteome</keyword>